<keyword evidence="3 6" id="KW-0812">Transmembrane</keyword>
<reference evidence="9" key="1">
    <citation type="submission" date="2005-03" db="EMBL/GenBank/DDBJ databases">
        <title>Comparison of the complete genome sequences of Rhodococcus erythropolis PR4 and Rhodococcus opacus B4.</title>
        <authorList>
            <person name="Takarada H."/>
            <person name="Sekine M."/>
            <person name="Hosoyama A."/>
            <person name="Yamada R."/>
            <person name="Fujisawa T."/>
            <person name="Omata S."/>
            <person name="Shimizu A."/>
            <person name="Tsukatani N."/>
            <person name="Tanikawa S."/>
            <person name="Fujita N."/>
            <person name="Harayama S."/>
        </authorList>
    </citation>
    <scope>NUCLEOTIDE SEQUENCE [LARGE SCALE GENOMIC DNA]</scope>
    <source>
        <strain evidence="9">PR4 / NBRC 100887</strain>
    </source>
</reference>
<dbReference type="CDD" id="cd17324">
    <property type="entry name" value="MFS_NepI_like"/>
    <property type="match status" value="1"/>
</dbReference>
<evidence type="ECO:0000313" key="8">
    <source>
        <dbReference type="EMBL" id="BAH35462.1"/>
    </source>
</evidence>
<evidence type="ECO:0000313" key="9">
    <source>
        <dbReference type="Proteomes" id="UP000002204"/>
    </source>
</evidence>
<feature type="transmembrane region" description="Helical" evidence="6">
    <location>
        <begin position="80"/>
        <end position="98"/>
    </location>
</feature>
<dbReference type="eggNOG" id="COG2814">
    <property type="taxonomic scope" value="Bacteria"/>
</dbReference>
<dbReference type="HOGENOM" id="CLU_001265_61_0_11"/>
<reference evidence="8 9" key="2">
    <citation type="journal article" date="2006" name="Environ. Microbiol.">
        <title>Sequence analysis of three plasmids harboured in Rhodococcus erythropolis strain PR4.</title>
        <authorList>
            <person name="Sekine M."/>
            <person name="Tanikawa S."/>
            <person name="Omata S."/>
            <person name="Saito M."/>
            <person name="Fujisawa T."/>
            <person name="Tsukatani N."/>
            <person name="Tajima T."/>
            <person name="Sekigawa T."/>
            <person name="Kosugi H."/>
            <person name="Matsuo Y."/>
            <person name="Nishiko R."/>
            <person name="Imamura K."/>
            <person name="Ito M."/>
            <person name="Narita H."/>
            <person name="Tago S."/>
            <person name="Fujita N."/>
            <person name="Harayama S."/>
        </authorList>
    </citation>
    <scope>NUCLEOTIDE SEQUENCE [LARGE SCALE GENOMIC DNA]</scope>
    <source>
        <strain evidence="9">PR4 / NBRC 100887</strain>
    </source>
</reference>
<keyword evidence="4 6" id="KW-1133">Transmembrane helix</keyword>
<evidence type="ECO:0000256" key="6">
    <source>
        <dbReference type="SAM" id="Phobius"/>
    </source>
</evidence>
<gene>
    <name evidence="8" type="ordered locus">RER_47540</name>
</gene>
<feature type="transmembrane region" description="Helical" evidence="6">
    <location>
        <begin position="367"/>
        <end position="387"/>
    </location>
</feature>
<feature type="transmembrane region" description="Helical" evidence="6">
    <location>
        <begin position="245"/>
        <end position="266"/>
    </location>
</feature>
<name>C0ZNW6_RHOE4</name>
<feature type="transmembrane region" description="Helical" evidence="6">
    <location>
        <begin position="110"/>
        <end position="131"/>
    </location>
</feature>
<protein>
    <submittedName>
        <fullName evidence="8">Putative MFS transporter</fullName>
    </submittedName>
</protein>
<keyword evidence="2" id="KW-1003">Cell membrane</keyword>
<dbReference type="KEGG" id="rer:RER_47540"/>
<proteinExistence type="predicted"/>
<evidence type="ECO:0000256" key="2">
    <source>
        <dbReference type="ARBA" id="ARBA00022475"/>
    </source>
</evidence>
<feature type="transmembrane region" description="Helical" evidence="6">
    <location>
        <begin position="14"/>
        <end position="38"/>
    </location>
</feature>
<dbReference type="Gene3D" id="1.20.1250.20">
    <property type="entry name" value="MFS general substrate transporter like domains"/>
    <property type="match status" value="1"/>
</dbReference>
<dbReference type="PROSITE" id="PS50850">
    <property type="entry name" value="MFS"/>
    <property type="match status" value="1"/>
</dbReference>
<accession>C0ZNW6</accession>
<dbReference type="InterPro" id="IPR011701">
    <property type="entry name" value="MFS"/>
</dbReference>
<dbReference type="InterPro" id="IPR050189">
    <property type="entry name" value="MFS_Efflux_Transporters"/>
</dbReference>
<dbReference type="SUPFAM" id="SSF103473">
    <property type="entry name" value="MFS general substrate transporter"/>
    <property type="match status" value="1"/>
</dbReference>
<evidence type="ECO:0000256" key="4">
    <source>
        <dbReference type="ARBA" id="ARBA00022989"/>
    </source>
</evidence>
<feature type="transmembrane region" description="Helical" evidence="6">
    <location>
        <begin position="168"/>
        <end position="191"/>
    </location>
</feature>
<dbReference type="Proteomes" id="UP000002204">
    <property type="component" value="Chromosome"/>
</dbReference>
<keyword evidence="5 6" id="KW-0472">Membrane</keyword>
<evidence type="ECO:0000256" key="1">
    <source>
        <dbReference type="ARBA" id="ARBA00004651"/>
    </source>
</evidence>
<dbReference type="GO" id="GO:0022857">
    <property type="term" value="F:transmembrane transporter activity"/>
    <property type="evidence" value="ECO:0007669"/>
    <property type="project" value="InterPro"/>
</dbReference>
<dbReference type="Pfam" id="PF07690">
    <property type="entry name" value="MFS_1"/>
    <property type="match status" value="1"/>
</dbReference>
<dbReference type="EMBL" id="AP008957">
    <property type="protein sequence ID" value="BAH35462.1"/>
    <property type="molecule type" value="Genomic_DNA"/>
</dbReference>
<dbReference type="InterPro" id="IPR020846">
    <property type="entry name" value="MFS_dom"/>
</dbReference>
<feature type="transmembrane region" description="Helical" evidence="6">
    <location>
        <begin position="273"/>
        <end position="292"/>
    </location>
</feature>
<organism evidence="8 9">
    <name type="scientific">Rhodococcus erythropolis (strain PR4 / NBRC 100887)</name>
    <dbReference type="NCBI Taxonomy" id="234621"/>
    <lineage>
        <taxon>Bacteria</taxon>
        <taxon>Bacillati</taxon>
        <taxon>Actinomycetota</taxon>
        <taxon>Actinomycetes</taxon>
        <taxon>Mycobacteriales</taxon>
        <taxon>Nocardiaceae</taxon>
        <taxon>Rhodococcus</taxon>
        <taxon>Rhodococcus erythropolis group</taxon>
    </lineage>
</organism>
<feature type="transmembrane region" description="Helical" evidence="6">
    <location>
        <begin position="143"/>
        <end position="162"/>
    </location>
</feature>
<evidence type="ECO:0000256" key="5">
    <source>
        <dbReference type="ARBA" id="ARBA00023136"/>
    </source>
</evidence>
<evidence type="ECO:0000256" key="3">
    <source>
        <dbReference type="ARBA" id="ARBA00022692"/>
    </source>
</evidence>
<evidence type="ECO:0000259" key="7">
    <source>
        <dbReference type="PROSITE" id="PS50850"/>
    </source>
</evidence>
<dbReference type="GO" id="GO:0005886">
    <property type="term" value="C:plasma membrane"/>
    <property type="evidence" value="ECO:0007669"/>
    <property type="project" value="UniProtKB-SubCell"/>
</dbReference>
<dbReference type="InterPro" id="IPR036259">
    <property type="entry name" value="MFS_trans_sf"/>
</dbReference>
<feature type="transmembrane region" description="Helical" evidence="6">
    <location>
        <begin position="212"/>
        <end position="233"/>
    </location>
</feature>
<feature type="domain" description="Major facilitator superfamily (MFS) profile" evidence="7">
    <location>
        <begin position="15"/>
        <end position="394"/>
    </location>
</feature>
<sequence>MWRSSKECVVKSKLLIPVLALGVFGIITTEMGIIGVLPQVSEKFGITASTAGWLVGVFALVVAVTGPFTTLITSGINRKTVLLVAIAVFAVSNMVYASTSSFEVMFVFRIIPAVVHPVFFALALASAVRLVPPEEATAAVTKVFAGVTVGFAFGVPLTSYLAENFSVSTAFVFGAVVNVLAFLGIVVLLPSAPVTQRLSYGAQVGILRRPRVWLTILSVTFVFAAMFSVYGYFAEYLGGVTGMSGSWISAMLLAFGVVMIFGNFVFGAVLAKSVVRTVVAFPLLYIVVYVMLYLAGPYFGAMVVAVLVWGVVHSGGLVVSQSWMGRDAVDAPEFGNSLFISFSNLGITLGTAVGGLFLAHFETRQLVWAGVLFSVLALVTIGARLSLGHVHSENGVSVPV</sequence>
<feature type="transmembrane region" description="Helical" evidence="6">
    <location>
        <begin position="339"/>
        <end position="361"/>
    </location>
</feature>
<comment type="subcellular location">
    <subcellularLocation>
        <location evidence="1">Cell membrane</location>
        <topology evidence="1">Multi-pass membrane protein</topology>
    </subcellularLocation>
</comment>
<dbReference type="AlphaFoldDB" id="C0ZNW6"/>
<dbReference type="PANTHER" id="PTHR43124">
    <property type="entry name" value="PURINE EFFLUX PUMP PBUE"/>
    <property type="match status" value="1"/>
</dbReference>
<dbReference type="PANTHER" id="PTHR43124:SF3">
    <property type="entry name" value="CHLORAMPHENICOL EFFLUX PUMP RV0191"/>
    <property type="match status" value="1"/>
</dbReference>
<feature type="transmembrane region" description="Helical" evidence="6">
    <location>
        <begin position="44"/>
        <end position="68"/>
    </location>
</feature>